<accession>H6LHK8</accession>
<reference evidence="2 3" key="2">
    <citation type="journal article" date="2012" name="PLoS ONE">
        <title>An ancient pathway combining carbon dioxide fixation with the generation and utilization of a sodium ion gradient for ATP synthesis.</title>
        <authorList>
            <person name="Poehlein A."/>
            <person name="Schmidt S."/>
            <person name="Kaster A.K."/>
            <person name="Goenrich M."/>
            <person name="Vollmers J."/>
            <person name="Thurmer A."/>
            <person name="Bertsch J."/>
            <person name="Schuchmann K."/>
            <person name="Voigt B."/>
            <person name="Hecker M."/>
            <person name="Daniel R."/>
            <person name="Thauer R.K."/>
            <person name="Gottschalk G."/>
            <person name="Muller V."/>
        </authorList>
    </citation>
    <scope>NUCLEOTIDE SEQUENCE [LARGE SCALE GENOMIC DNA]</scope>
    <source>
        <strain evidence="3">ATCC 29683 / DSM 1030 / JCM 2381 / KCTC 1655 / WB1</strain>
    </source>
</reference>
<proteinExistence type="predicted"/>
<name>H6LHK8_ACEWD</name>
<gene>
    <name evidence="2" type="ordered locus">Awo_c03860</name>
</gene>
<feature type="domain" description="Glutaredoxin" evidence="1">
    <location>
        <begin position="4"/>
        <end position="62"/>
    </location>
</feature>
<dbReference type="Proteomes" id="UP000007177">
    <property type="component" value="Chromosome"/>
</dbReference>
<dbReference type="GO" id="GO:0045454">
    <property type="term" value="P:cell redox homeostasis"/>
    <property type="evidence" value="ECO:0007669"/>
    <property type="project" value="TreeGrafter"/>
</dbReference>
<dbReference type="HOGENOM" id="CLU_170944_0_0_9"/>
<dbReference type="EMBL" id="CP002987">
    <property type="protein sequence ID" value="AFA47187.1"/>
    <property type="molecule type" value="Genomic_DNA"/>
</dbReference>
<dbReference type="PANTHER" id="PTHR34386">
    <property type="entry name" value="GLUTAREDOXIN"/>
    <property type="match status" value="1"/>
</dbReference>
<dbReference type="AlphaFoldDB" id="H6LHK8"/>
<dbReference type="SUPFAM" id="SSF52833">
    <property type="entry name" value="Thioredoxin-like"/>
    <property type="match status" value="1"/>
</dbReference>
<keyword evidence="3" id="KW-1185">Reference proteome</keyword>
<reference evidence="3" key="1">
    <citation type="submission" date="2011-07" db="EMBL/GenBank/DDBJ databases">
        <title>Complete genome sequence of Acetobacterium woodii.</title>
        <authorList>
            <person name="Poehlein A."/>
            <person name="Schmidt S."/>
            <person name="Kaster A.-K."/>
            <person name="Goenrich M."/>
            <person name="Vollmers J."/>
            <person name="Thuermer A."/>
            <person name="Gottschalk G."/>
            <person name="Thauer R.K."/>
            <person name="Daniel R."/>
            <person name="Mueller V."/>
        </authorList>
    </citation>
    <scope>NUCLEOTIDE SEQUENCE [LARGE SCALE GENOMIC DNA]</scope>
    <source>
        <strain evidence="3">ATCC 29683 / DSM 1030 / JCM 2381 / KCTC 1655 / WB1</strain>
    </source>
</reference>
<dbReference type="PANTHER" id="PTHR34386:SF1">
    <property type="entry name" value="GLUTAREDOXIN-LIKE PROTEIN NRDH"/>
    <property type="match status" value="1"/>
</dbReference>
<dbReference type="PROSITE" id="PS51354">
    <property type="entry name" value="GLUTAREDOXIN_2"/>
    <property type="match status" value="1"/>
</dbReference>
<sequence length="109" mass="12468">MKDVTLLTTQTCPYCKMAKEFLTQNHIRFVEKDINFDAEARNELARRNIKGVPTLFIGEDVVVGLDKEKILKLVDHRIVECPNCHTKLRVPTNKATNVRCPKCKNNITA</sequence>
<dbReference type="GO" id="GO:0009055">
    <property type="term" value="F:electron transfer activity"/>
    <property type="evidence" value="ECO:0007669"/>
    <property type="project" value="TreeGrafter"/>
</dbReference>
<dbReference type="eggNOG" id="COG0695">
    <property type="taxonomic scope" value="Bacteria"/>
</dbReference>
<dbReference type="CDD" id="cd02976">
    <property type="entry name" value="NrdH"/>
    <property type="match status" value="1"/>
</dbReference>
<dbReference type="NCBIfam" id="TIGR02098">
    <property type="entry name" value="MJ0042_CXXC"/>
    <property type="match status" value="1"/>
</dbReference>
<organism evidence="2 3">
    <name type="scientific">Acetobacterium woodii (strain ATCC 29683 / DSM 1030 / JCM 2381 / KCTC 1655 / WB1)</name>
    <dbReference type="NCBI Taxonomy" id="931626"/>
    <lineage>
        <taxon>Bacteria</taxon>
        <taxon>Bacillati</taxon>
        <taxon>Bacillota</taxon>
        <taxon>Clostridia</taxon>
        <taxon>Eubacteriales</taxon>
        <taxon>Eubacteriaceae</taxon>
        <taxon>Acetobacterium</taxon>
    </lineage>
</organism>
<dbReference type="RefSeq" id="WP_014354790.1">
    <property type="nucleotide sequence ID" value="NC_016894.1"/>
</dbReference>
<dbReference type="STRING" id="931626.Awo_c03860"/>
<evidence type="ECO:0000259" key="1">
    <source>
        <dbReference type="Pfam" id="PF00462"/>
    </source>
</evidence>
<evidence type="ECO:0000313" key="2">
    <source>
        <dbReference type="EMBL" id="AFA47187.1"/>
    </source>
</evidence>
<dbReference type="KEGG" id="awo:Awo_c03860"/>
<dbReference type="InterPro" id="IPR011723">
    <property type="entry name" value="Znf/thioredoxin_put"/>
</dbReference>
<dbReference type="Gene3D" id="3.40.30.10">
    <property type="entry name" value="Glutaredoxin"/>
    <property type="match status" value="1"/>
</dbReference>
<dbReference type="InterPro" id="IPR002109">
    <property type="entry name" value="Glutaredoxin"/>
</dbReference>
<dbReference type="Gene3D" id="2.20.28.30">
    <property type="entry name" value="RNA polymerase ii, chain L"/>
    <property type="match status" value="1"/>
</dbReference>
<dbReference type="OrthoDB" id="3174166at2"/>
<dbReference type="InterPro" id="IPR051548">
    <property type="entry name" value="Grx-like_ET"/>
</dbReference>
<dbReference type="InterPro" id="IPR036249">
    <property type="entry name" value="Thioredoxin-like_sf"/>
</dbReference>
<dbReference type="Pfam" id="PF00462">
    <property type="entry name" value="Glutaredoxin"/>
    <property type="match status" value="1"/>
</dbReference>
<protein>
    <submittedName>
        <fullName evidence="2">Glutaredoxin</fullName>
    </submittedName>
</protein>
<evidence type="ECO:0000313" key="3">
    <source>
        <dbReference type="Proteomes" id="UP000007177"/>
    </source>
</evidence>